<evidence type="ECO:0000313" key="2">
    <source>
        <dbReference type="EMBL" id="QNT04296.1"/>
    </source>
</evidence>
<dbReference type="Gene3D" id="3.40.91.30">
    <property type="match status" value="1"/>
</dbReference>
<dbReference type="KEGG" id="mard:IBG28_11105"/>
<dbReference type="Proteomes" id="UP000516370">
    <property type="component" value="Chromosome"/>
</dbReference>
<evidence type="ECO:0000259" key="1">
    <source>
        <dbReference type="Pfam" id="PF08722"/>
    </source>
</evidence>
<feature type="domain" description="TnsA endonuclease N-terminal" evidence="1">
    <location>
        <begin position="44"/>
        <end position="120"/>
    </location>
</feature>
<evidence type="ECO:0000313" key="3">
    <source>
        <dbReference type="Proteomes" id="UP000516370"/>
    </source>
</evidence>
<organism evidence="2 3">
    <name type="scientific">Marinomonas arctica</name>
    <dbReference type="NCBI Taxonomy" id="383750"/>
    <lineage>
        <taxon>Bacteria</taxon>
        <taxon>Pseudomonadati</taxon>
        <taxon>Pseudomonadota</taxon>
        <taxon>Gammaproteobacteria</taxon>
        <taxon>Oceanospirillales</taxon>
        <taxon>Oceanospirillaceae</taxon>
        <taxon>Marinomonas</taxon>
    </lineage>
</organism>
<accession>A0A7H1J1D0</accession>
<name>A0A7H1J1D0_9GAMM</name>
<keyword evidence="3" id="KW-1185">Reference proteome</keyword>
<dbReference type="RefSeq" id="WP_111608792.1">
    <property type="nucleotide sequence ID" value="NZ_BMLJ01000023.1"/>
</dbReference>
<dbReference type="OrthoDB" id="6103242at2"/>
<dbReference type="Pfam" id="PF08722">
    <property type="entry name" value="Tn7_TnsA-like_N"/>
    <property type="match status" value="1"/>
</dbReference>
<dbReference type="InterPro" id="IPR014833">
    <property type="entry name" value="TnsA_N"/>
</dbReference>
<gene>
    <name evidence="2" type="ORF">IBG28_11105</name>
</gene>
<sequence>MYNRNLRKPSPNKNIFKFASKKNHHIILCESALEFDACFHLEFSPSIVTFESQPTGIEYQMNNKVHRYTPDFKVVKISGEIEYIEVKPAKIINSIEFREEFILKRNAYNNLGYKLLLISEKQIRHSVLLANLKILHRYTGSMLTDIHDSALKYIKSNNMVSISQLSLNLGLATGDCIAACAFLISNGLVKADLETEPLSKYSTLIEV</sequence>
<proteinExistence type="predicted"/>
<dbReference type="AlphaFoldDB" id="A0A7H1J1D0"/>
<reference evidence="2 3" key="1">
    <citation type="submission" date="2020-09" db="EMBL/GenBank/DDBJ databases">
        <title>Complete genome sequence of an Arctic sea ice bacterium Marinomonas arctica BSI20414.</title>
        <authorList>
            <person name="Liao L."/>
            <person name="Chen B."/>
        </authorList>
    </citation>
    <scope>NUCLEOTIDE SEQUENCE [LARGE SCALE GENOMIC DNA]</scope>
    <source>
        <strain evidence="2 3">BSI20414</strain>
    </source>
</reference>
<dbReference type="EMBL" id="CP061081">
    <property type="protein sequence ID" value="QNT04296.1"/>
    <property type="molecule type" value="Genomic_DNA"/>
</dbReference>
<protein>
    <submittedName>
        <fullName evidence="2">Tn7 transposase TnsA N-terminal domain-containing protein</fullName>
    </submittedName>
</protein>